<dbReference type="PANTHER" id="PTHR35861">
    <property type="match status" value="1"/>
</dbReference>
<dbReference type="Proteomes" id="UP000024836">
    <property type="component" value="Unassembled WGS sequence"/>
</dbReference>
<evidence type="ECO:0000313" key="4">
    <source>
        <dbReference type="Proteomes" id="UP000024836"/>
    </source>
</evidence>
<dbReference type="Gene3D" id="3.40.50.11780">
    <property type="match status" value="2"/>
</dbReference>
<dbReference type="PANTHER" id="PTHR35861:SF1">
    <property type="entry name" value="PHAGE TAIL SHEATH PROTEIN"/>
    <property type="match status" value="1"/>
</dbReference>
<gene>
    <name evidence="3" type="ORF">ATO10_02875</name>
</gene>
<dbReference type="InterPro" id="IPR052042">
    <property type="entry name" value="Tail_sheath_structural"/>
</dbReference>
<organism evidence="3 4">
    <name type="scientific">Actibacterium atlanticum</name>
    <dbReference type="NCBI Taxonomy" id="1461693"/>
    <lineage>
        <taxon>Bacteria</taxon>
        <taxon>Pseudomonadati</taxon>
        <taxon>Pseudomonadota</taxon>
        <taxon>Alphaproteobacteria</taxon>
        <taxon>Rhodobacterales</taxon>
        <taxon>Roseobacteraceae</taxon>
        <taxon>Actibacterium</taxon>
    </lineage>
</organism>
<dbReference type="EMBL" id="AQQY01000001">
    <property type="protein sequence ID" value="KCV83669.1"/>
    <property type="molecule type" value="Genomic_DNA"/>
</dbReference>
<dbReference type="PATRIC" id="fig|1461693.3.peg.596"/>
<dbReference type="InterPro" id="IPR020287">
    <property type="entry name" value="Tail_sheath_C"/>
</dbReference>
<comment type="similarity">
    <text evidence="1">Belongs to the myoviridae tail sheath protein family.</text>
</comment>
<accession>A0A058ZQ09</accession>
<evidence type="ECO:0000256" key="1">
    <source>
        <dbReference type="ARBA" id="ARBA00008005"/>
    </source>
</evidence>
<comment type="caution">
    <text evidence="3">The sequence shown here is derived from an EMBL/GenBank/DDBJ whole genome shotgun (WGS) entry which is preliminary data.</text>
</comment>
<dbReference type="RefSeq" id="WP_035247738.1">
    <property type="nucleotide sequence ID" value="NZ_AQQY01000001.1"/>
</dbReference>
<feature type="domain" description="Tail sheath protein C-terminal" evidence="2">
    <location>
        <begin position="426"/>
        <end position="528"/>
    </location>
</feature>
<evidence type="ECO:0000313" key="3">
    <source>
        <dbReference type="EMBL" id="KCV83669.1"/>
    </source>
</evidence>
<sequence>MLVNQFPGVHVKEIPSSARPIASISTANTVFIDVFKRGPMNKAVRITSLGQFTEEFGGLWSESEASFAIQQYFLNGGSVAYVIRVGVGVAAQPFRAATGKITDDVSEGAGNDAISFEAVTEGSWGNDLRFGVGTGTGNTYDLMIRLYDGATVIVEEIYQGIDHAAAAGSENHIETMVNGVSALVTATKEGGSKPLFTDSADNQVTLDALKDLTKADLIAGTNGRDGFTPSVSGSQQRLVTAVLGDGATRTGMHALENIVPEIFNIMCLPISTYMSKENAKTLYENALKFCKDRFAFLIVDPKKAVTHDSIYADWFDAMGLAKSPNSAGYYPALSFNDPFKEGSTRTVGPSGMMAGMMARTDATRGVWKTPAGTETRFGGGTPEHILTDLEQEPLNRLGVNVLRTFPIYGSIVWGGRTLVGADAEAHEYKYVAVRRTALFIQQSLQRGLKWTVFEGNDEQLWGQIRMNVKAFMQSLHRQGAFQGKAADDAYLVKCDSETTTQADIDLGIVNLLVAFAPLKPAEFVVLNFKQLTKLPE</sequence>
<dbReference type="AlphaFoldDB" id="A0A058ZQ09"/>
<name>A0A058ZQ09_9RHOB</name>
<dbReference type="STRING" id="1461693.ATO10_02875"/>
<evidence type="ECO:0000259" key="2">
    <source>
        <dbReference type="Pfam" id="PF17482"/>
    </source>
</evidence>
<proteinExistence type="inferred from homology"/>
<dbReference type="OrthoDB" id="9767864at2"/>
<dbReference type="Pfam" id="PF17482">
    <property type="entry name" value="Phage_sheath_1C"/>
    <property type="match status" value="1"/>
</dbReference>
<keyword evidence="4" id="KW-1185">Reference proteome</keyword>
<dbReference type="eggNOG" id="COG3497">
    <property type="taxonomic scope" value="Bacteria"/>
</dbReference>
<reference evidence="3 4" key="1">
    <citation type="submission" date="2013-04" db="EMBL/GenBank/DDBJ databases">
        <title>Shimia sp. 22II-S11-Z10 Genome Sequencing.</title>
        <authorList>
            <person name="Lai Q."/>
            <person name="Li G."/>
            <person name="Shao Z."/>
        </authorList>
    </citation>
    <scope>NUCLEOTIDE SEQUENCE [LARGE SCALE GENOMIC DNA]</scope>
    <source>
        <strain evidence="4">22II-S11-Z10</strain>
    </source>
</reference>
<protein>
    <submittedName>
        <fullName evidence="3">Phage tail sheath protein FI</fullName>
    </submittedName>
</protein>